<dbReference type="eggNOG" id="ENOG5032MM9">
    <property type="taxonomic scope" value="Bacteria"/>
</dbReference>
<name>R2QMJ4_9ENTE</name>
<dbReference type="NCBIfam" id="TIGR03927">
    <property type="entry name" value="T7SS_EssA_Firm"/>
    <property type="match status" value="1"/>
</dbReference>
<evidence type="ECO:0000313" key="5">
    <source>
        <dbReference type="Proteomes" id="UP000014148"/>
    </source>
</evidence>
<feature type="transmembrane region" description="Helical" evidence="1">
    <location>
        <begin position="128"/>
        <end position="149"/>
    </location>
</feature>
<evidence type="ECO:0000313" key="4">
    <source>
        <dbReference type="Proteomes" id="UP000013783"/>
    </source>
</evidence>
<protein>
    <submittedName>
        <fullName evidence="2">Type VII secretion protein EssA</fullName>
    </submittedName>
</protein>
<dbReference type="PATRIC" id="fig|1158601.3.peg.3704"/>
<reference evidence="2 4" key="1">
    <citation type="submission" date="2013-02" db="EMBL/GenBank/DDBJ databases">
        <title>The Genome Sequence of Enterococcus malodoratus ATCC_43197.</title>
        <authorList>
            <consortium name="The Broad Institute Genome Sequencing Platform"/>
            <consortium name="The Broad Institute Genome Sequencing Center for Infectious Disease"/>
            <person name="Earl A.M."/>
            <person name="Gilmore M.S."/>
            <person name="Lebreton F."/>
            <person name="Walker B."/>
            <person name="Young S.K."/>
            <person name="Zeng Q."/>
            <person name="Gargeya S."/>
            <person name="Fitzgerald M."/>
            <person name="Haas B."/>
            <person name="Abouelleil A."/>
            <person name="Alvarado L."/>
            <person name="Arachchi H.M."/>
            <person name="Berlin A.M."/>
            <person name="Chapman S.B."/>
            <person name="Dewar J."/>
            <person name="Goldberg J."/>
            <person name="Griggs A."/>
            <person name="Gujja S."/>
            <person name="Hansen M."/>
            <person name="Howarth C."/>
            <person name="Imamovic A."/>
            <person name="Larimer J."/>
            <person name="McCowan C."/>
            <person name="Murphy C."/>
            <person name="Neiman D."/>
            <person name="Pearson M."/>
            <person name="Priest M."/>
            <person name="Roberts A."/>
            <person name="Saif S."/>
            <person name="Shea T."/>
            <person name="Sisk P."/>
            <person name="Sykes S."/>
            <person name="Wortman J."/>
            <person name="Nusbaum C."/>
            <person name="Birren B."/>
        </authorList>
    </citation>
    <scope>NUCLEOTIDE SEQUENCE [LARGE SCALE GENOMIC DNA]</scope>
    <source>
        <strain evidence="2 4">ATCC 43197</strain>
    </source>
</reference>
<dbReference type="OrthoDB" id="9941457at2"/>
<dbReference type="STRING" id="71451.RV07_GL003311"/>
<keyword evidence="1" id="KW-0472">Membrane</keyword>
<gene>
    <name evidence="3" type="ORF">I585_02919</name>
    <name evidence="2" type="ORF">UAI_03734</name>
</gene>
<dbReference type="InterPro" id="IPR018920">
    <property type="entry name" value="EssA/YueC"/>
</dbReference>
<evidence type="ECO:0000313" key="3">
    <source>
        <dbReference type="EMBL" id="EOT67398.1"/>
    </source>
</evidence>
<dbReference type="Proteomes" id="UP000014148">
    <property type="component" value="Unassembled WGS sequence"/>
</dbReference>
<comment type="caution">
    <text evidence="2">The sequence shown here is derived from an EMBL/GenBank/DDBJ whole genome shotgun (WGS) entry which is preliminary data.</text>
</comment>
<dbReference type="Proteomes" id="UP000013783">
    <property type="component" value="Unassembled WGS sequence"/>
</dbReference>
<accession>R2QMJ4</accession>
<keyword evidence="5" id="KW-1185">Reference proteome</keyword>
<organism evidence="2 4">
    <name type="scientific">Enterococcus malodoratus ATCC 43197</name>
    <dbReference type="NCBI Taxonomy" id="1158601"/>
    <lineage>
        <taxon>Bacteria</taxon>
        <taxon>Bacillati</taxon>
        <taxon>Bacillota</taxon>
        <taxon>Bacilli</taxon>
        <taxon>Lactobacillales</taxon>
        <taxon>Enterococcaceae</taxon>
        <taxon>Enterococcus</taxon>
    </lineage>
</organism>
<proteinExistence type="predicted"/>
<evidence type="ECO:0000256" key="1">
    <source>
        <dbReference type="SAM" id="Phobius"/>
    </source>
</evidence>
<keyword evidence="1" id="KW-1133">Transmembrane helix</keyword>
<sequence length="160" mass="18410">MNKRRVLIAFFGLFAVGFFGGRVYADNGKLTINNQVIYEKHQEKEDSIEYLIAPDLFLKGKTDTNQQKLAEREQIAQQAKEKVFVTRQLPETGRDKKAYEKILFLQDYQDNVVHSNPTNKTNHSIPQVLIYFMAGILIVGMLILGILLGRRFSTIFVRKS</sequence>
<keyword evidence="1" id="KW-0812">Transmembrane</keyword>
<dbReference type="EMBL" id="AJAK01000028">
    <property type="protein sequence ID" value="EOH72850.1"/>
    <property type="molecule type" value="Genomic_DNA"/>
</dbReference>
<dbReference type="GeneID" id="79786324"/>
<reference evidence="3 5" key="2">
    <citation type="submission" date="2013-03" db="EMBL/GenBank/DDBJ databases">
        <title>The Genome Sequence of Enterococcus malodoratus ATCC_43197 (PacBio/Illumina hybrid assembly).</title>
        <authorList>
            <consortium name="The Broad Institute Genomics Platform"/>
            <consortium name="The Broad Institute Genome Sequencing Center for Infectious Disease"/>
            <person name="Earl A."/>
            <person name="Russ C."/>
            <person name="Gilmore M."/>
            <person name="Surin D."/>
            <person name="Walker B."/>
            <person name="Young S."/>
            <person name="Zeng Q."/>
            <person name="Gargeya S."/>
            <person name="Fitzgerald M."/>
            <person name="Haas B."/>
            <person name="Abouelleil A."/>
            <person name="Allen A.W."/>
            <person name="Alvarado L."/>
            <person name="Arachchi H.M."/>
            <person name="Berlin A.M."/>
            <person name="Chapman S.B."/>
            <person name="Gainer-Dewar J."/>
            <person name="Goldberg J."/>
            <person name="Griggs A."/>
            <person name="Gujja S."/>
            <person name="Hansen M."/>
            <person name="Howarth C."/>
            <person name="Imamovic A."/>
            <person name="Ireland A."/>
            <person name="Larimer J."/>
            <person name="McCowan C."/>
            <person name="Murphy C."/>
            <person name="Pearson M."/>
            <person name="Poon T.W."/>
            <person name="Priest M."/>
            <person name="Roberts A."/>
            <person name="Saif S."/>
            <person name="Shea T."/>
            <person name="Sisk P."/>
            <person name="Sykes S."/>
            <person name="Wortman J."/>
            <person name="Nusbaum C."/>
            <person name="Birren B."/>
        </authorList>
    </citation>
    <scope>NUCLEOTIDE SEQUENCE [LARGE SCALE GENOMIC DNA]</scope>
    <source>
        <strain evidence="3 5">ATCC 43197</strain>
    </source>
</reference>
<dbReference type="RefSeq" id="WP_010742510.1">
    <property type="nucleotide sequence ID" value="NZ_KB946251.1"/>
</dbReference>
<dbReference type="AlphaFoldDB" id="R2QMJ4"/>
<dbReference type="EMBL" id="ASWA01000003">
    <property type="protein sequence ID" value="EOT67398.1"/>
    <property type="molecule type" value="Genomic_DNA"/>
</dbReference>
<evidence type="ECO:0000313" key="2">
    <source>
        <dbReference type="EMBL" id="EOH72850.1"/>
    </source>
</evidence>